<dbReference type="GO" id="GO:0048477">
    <property type="term" value="P:oogenesis"/>
    <property type="evidence" value="ECO:0007669"/>
    <property type="project" value="UniProtKB-ARBA"/>
</dbReference>
<name>A0A9J6BYB5_POLVA</name>
<dbReference type="SMART" id="SM00358">
    <property type="entry name" value="DSRM"/>
    <property type="match status" value="3"/>
</dbReference>
<keyword evidence="2" id="KW-0963">Cytoplasm</keyword>
<dbReference type="GO" id="GO:0035197">
    <property type="term" value="F:siRNA binding"/>
    <property type="evidence" value="ECO:0007669"/>
    <property type="project" value="TreeGrafter"/>
</dbReference>
<evidence type="ECO:0000256" key="2">
    <source>
        <dbReference type="ARBA" id="ARBA00022490"/>
    </source>
</evidence>
<evidence type="ECO:0000256" key="7">
    <source>
        <dbReference type="SAM" id="MobiDB-lite"/>
    </source>
</evidence>
<comment type="subcellular location">
    <subcellularLocation>
        <location evidence="1">Cytoplasm</location>
    </subcellularLocation>
</comment>
<proteinExistence type="predicted"/>
<comment type="caution">
    <text evidence="9">The sequence shown here is derived from an EMBL/GenBank/DDBJ whole genome shotgun (WGS) entry which is preliminary data.</text>
</comment>
<dbReference type="CDD" id="cd19863">
    <property type="entry name" value="DSRM_PRKRA-like_rpt2"/>
    <property type="match status" value="1"/>
</dbReference>
<dbReference type="Proteomes" id="UP001107558">
    <property type="component" value="Chromosome 2"/>
</dbReference>
<evidence type="ECO:0000313" key="10">
    <source>
        <dbReference type="Proteomes" id="UP001107558"/>
    </source>
</evidence>
<dbReference type="InterPro" id="IPR014720">
    <property type="entry name" value="dsRBD_dom"/>
</dbReference>
<dbReference type="SUPFAM" id="SSF54768">
    <property type="entry name" value="dsRNA-binding domain-like"/>
    <property type="match status" value="3"/>
</dbReference>
<dbReference type="PANTHER" id="PTHR46205">
    <property type="entry name" value="LOQUACIOUS, ISOFORM B"/>
    <property type="match status" value="1"/>
</dbReference>
<dbReference type="InterPro" id="IPR051247">
    <property type="entry name" value="RLC_Component"/>
</dbReference>
<feature type="domain" description="DRBM" evidence="8">
    <location>
        <begin position="69"/>
        <end position="136"/>
    </location>
</feature>
<reference evidence="9" key="1">
    <citation type="submission" date="2021-03" db="EMBL/GenBank/DDBJ databases">
        <title>Chromosome level genome of the anhydrobiotic midge Polypedilum vanderplanki.</title>
        <authorList>
            <person name="Yoshida Y."/>
            <person name="Kikawada T."/>
            <person name="Gusev O."/>
        </authorList>
    </citation>
    <scope>NUCLEOTIDE SEQUENCE</scope>
    <source>
        <strain evidence="9">NIAS01</strain>
        <tissue evidence="9">Whole body or cell culture</tissue>
    </source>
</reference>
<dbReference type="GO" id="GO:0016442">
    <property type="term" value="C:RISC complex"/>
    <property type="evidence" value="ECO:0007669"/>
    <property type="project" value="TreeGrafter"/>
</dbReference>
<dbReference type="GO" id="GO:0005737">
    <property type="term" value="C:cytoplasm"/>
    <property type="evidence" value="ECO:0007669"/>
    <property type="project" value="UniProtKB-SubCell"/>
</dbReference>
<accession>A0A9J6BYB5</accession>
<dbReference type="OrthoDB" id="10056847at2759"/>
<feature type="region of interest" description="Disordered" evidence="7">
    <location>
        <begin position="26"/>
        <end position="50"/>
    </location>
</feature>
<dbReference type="PROSITE" id="PS50137">
    <property type="entry name" value="DS_RBD"/>
    <property type="match status" value="3"/>
</dbReference>
<dbReference type="AlphaFoldDB" id="A0A9J6BYB5"/>
<dbReference type="GO" id="GO:0030422">
    <property type="term" value="P:siRNA processing"/>
    <property type="evidence" value="ECO:0007669"/>
    <property type="project" value="TreeGrafter"/>
</dbReference>
<evidence type="ECO:0000313" key="9">
    <source>
        <dbReference type="EMBL" id="KAG5674541.1"/>
    </source>
</evidence>
<dbReference type="Gene3D" id="3.30.160.20">
    <property type="match status" value="3"/>
</dbReference>
<dbReference type="PANTHER" id="PTHR46205:SF3">
    <property type="entry name" value="LOQUACIOUS, ISOFORM B"/>
    <property type="match status" value="1"/>
</dbReference>
<evidence type="ECO:0000256" key="4">
    <source>
        <dbReference type="ARBA" id="ARBA00022884"/>
    </source>
</evidence>
<dbReference type="EMBL" id="JADBJN010000002">
    <property type="protein sequence ID" value="KAG5674541.1"/>
    <property type="molecule type" value="Genomic_DNA"/>
</dbReference>
<feature type="domain" description="DRBM" evidence="8">
    <location>
        <begin position="319"/>
        <end position="387"/>
    </location>
</feature>
<sequence length="401" mass="45476">MQEILLEDQLRSQLVLQDQTNLVPDAHHQQAQQNRRRKVKKAQPKSDLSENVDVGESLKNEIDFLPMKTPISILQELLSRRGITPNYELVQIEGAVHEPSFRYRVSFNDKDAMGVGRSKKEAKHAAAKALIDKLTGMNISDQFYQQKGSFNNNGGTGGAATGNQSFDEKNSTGNPIGILQELCMQRHWPPPQYEVEVEIGLPHCREFTIACCVLKFREVGTGKSKKVAKRQAAQRMWERLQNQSLDQNEIVQSCIDEANDEMRIANIFSRYMDLKEANIPTLTNQHSYKVSQFHKMLKNMYGKSLAKLQNMCLNTKDVNYVAFLHEIATEHQFEVTYVEIEEKSLSGRYQCLVQLSTLPVAVCQGSGANSKEAQSSAAKAALEYLKIMTKKFYRHITTCVR</sequence>
<dbReference type="GO" id="GO:0003725">
    <property type="term" value="F:double-stranded RNA binding"/>
    <property type="evidence" value="ECO:0007669"/>
    <property type="project" value="TreeGrafter"/>
</dbReference>
<keyword evidence="3" id="KW-0677">Repeat</keyword>
<evidence type="ECO:0000256" key="5">
    <source>
        <dbReference type="ARBA" id="ARBA00023158"/>
    </source>
</evidence>
<evidence type="ECO:0000256" key="1">
    <source>
        <dbReference type="ARBA" id="ARBA00004496"/>
    </source>
</evidence>
<dbReference type="CDD" id="cd19864">
    <property type="entry name" value="DSRM_PRKRA-like_rpt3"/>
    <property type="match status" value="1"/>
</dbReference>
<dbReference type="FunFam" id="3.30.160.20:FF:000007">
    <property type="entry name" value="Double-stranded RNA-binding protein Staufen homolog 1"/>
    <property type="match status" value="1"/>
</dbReference>
<dbReference type="CDD" id="cd19862">
    <property type="entry name" value="DSRM_PRKRA-like_rpt1"/>
    <property type="match status" value="1"/>
</dbReference>
<dbReference type="GO" id="GO:0070578">
    <property type="term" value="C:RISC-loading complex"/>
    <property type="evidence" value="ECO:0007669"/>
    <property type="project" value="UniProtKB-ARBA"/>
</dbReference>
<evidence type="ECO:0000256" key="6">
    <source>
        <dbReference type="PROSITE-ProRule" id="PRU00266"/>
    </source>
</evidence>
<evidence type="ECO:0000256" key="3">
    <source>
        <dbReference type="ARBA" id="ARBA00022737"/>
    </source>
</evidence>
<keyword evidence="5" id="KW-0943">RNA-mediated gene silencing</keyword>
<feature type="domain" description="DRBM" evidence="8">
    <location>
        <begin position="174"/>
        <end position="242"/>
    </location>
</feature>
<dbReference type="FunFam" id="3.30.160.20:FF:000120">
    <property type="entry name" value="RISC-loading complex subunit TARBP2"/>
    <property type="match status" value="1"/>
</dbReference>
<feature type="compositionally biased region" description="Basic residues" evidence="7">
    <location>
        <begin position="34"/>
        <end position="43"/>
    </location>
</feature>
<dbReference type="GO" id="GO:0070920">
    <property type="term" value="P:regulation of regulatory ncRNA processing"/>
    <property type="evidence" value="ECO:0007669"/>
    <property type="project" value="TreeGrafter"/>
</dbReference>
<protein>
    <recommendedName>
        <fullName evidence="8">DRBM domain-containing protein</fullName>
    </recommendedName>
</protein>
<keyword evidence="10" id="KW-1185">Reference proteome</keyword>
<gene>
    <name evidence="9" type="ORF">PVAND_004502</name>
</gene>
<dbReference type="GO" id="GO:0005634">
    <property type="term" value="C:nucleus"/>
    <property type="evidence" value="ECO:0007669"/>
    <property type="project" value="TreeGrafter"/>
</dbReference>
<evidence type="ECO:0000259" key="8">
    <source>
        <dbReference type="PROSITE" id="PS50137"/>
    </source>
</evidence>
<keyword evidence="4 6" id="KW-0694">RNA-binding</keyword>
<organism evidence="9 10">
    <name type="scientific">Polypedilum vanderplanki</name>
    <name type="common">Sleeping chironomid midge</name>
    <dbReference type="NCBI Taxonomy" id="319348"/>
    <lineage>
        <taxon>Eukaryota</taxon>
        <taxon>Metazoa</taxon>
        <taxon>Ecdysozoa</taxon>
        <taxon>Arthropoda</taxon>
        <taxon>Hexapoda</taxon>
        <taxon>Insecta</taxon>
        <taxon>Pterygota</taxon>
        <taxon>Neoptera</taxon>
        <taxon>Endopterygota</taxon>
        <taxon>Diptera</taxon>
        <taxon>Nematocera</taxon>
        <taxon>Chironomoidea</taxon>
        <taxon>Chironomidae</taxon>
        <taxon>Chironominae</taxon>
        <taxon>Polypedilum</taxon>
        <taxon>Polypedilum</taxon>
    </lineage>
</organism>
<dbReference type="Pfam" id="PF00035">
    <property type="entry name" value="dsrm"/>
    <property type="match status" value="3"/>
</dbReference>